<dbReference type="AlphaFoldDB" id="A0A381N2Z4"/>
<proteinExistence type="predicted"/>
<dbReference type="Pfam" id="PF13801">
    <property type="entry name" value="Metal_resist"/>
    <property type="match status" value="1"/>
</dbReference>
<organism evidence="2">
    <name type="scientific">marine metagenome</name>
    <dbReference type="NCBI Taxonomy" id="408172"/>
    <lineage>
        <taxon>unclassified sequences</taxon>
        <taxon>metagenomes</taxon>
        <taxon>ecological metagenomes</taxon>
    </lineage>
</organism>
<sequence length="137" mass="15495">MELVPLLEQSDSEIRPIRRRMGQAQRLVNELMASDTFDAQALSQAFAVLREANERYQSLSHQQTITLLNELSEEERQIAQEFVQRRGPREGVDRSRGRNGRPGFRPGRPDGPPDGPGQSPFRPDRPEPTPPLGNPDQ</sequence>
<reference evidence="2" key="1">
    <citation type="submission" date="2018-05" db="EMBL/GenBank/DDBJ databases">
        <authorList>
            <person name="Lanie J.A."/>
            <person name="Ng W.-L."/>
            <person name="Kazmierczak K.M."/>
            <person name="Andrzejewski T.M."/>
            <person name="Davidsen T.M."/>
            <person name="Wayne K.J."/>
            <person name="Tettelin H."/>
            <person name="Glass J.I."/>
            <person name="Rusch D."/>
            <person name="Podicherti R."/>
            <person name="Tsui H.-C.T."/>
            <person name="Winkler M.E."/>
        </authorList>
    </citation>
    <scope>NUCLEOTIDE SEQUENCE</scope>
</reference>
<accession>A0A381N2Z4</accession>
<protein>
    <recommendedName>
        <fullName evidence="3">Zinc resistance-associated protein</fullName>
    </recommendedName>
</protein>
<evidence type="ECO:0000256" key="1">
    <source>
        <dbReference type="SAM" id="MobiDB-lite"/>
    </source>
</evidence>
<evidence type="ECO:0000313" key="2">
    <source>
        <dbReference type="EMBL" id="SUZ48839.1"/>
    </source>
</evidence>
<feature type="region of interest" description="Disordered" evidence="1">
    <location>
        <begin position="81"/>
        <end position="137"/>
    </location>
</feature>
<dbReference type="EMBL" id="UINC01000088">
    <property type="protein sequence ID" value="SUZ48839.1"/>
    <property type="molecule type" value="Genomic_DNA"/>
</dbReference>
<gene>
    <name evidence="2" type="ORF">METZ01_LOCUS1693</name>
</gene>
<dbReference type="InterPro" id="IPR025961">
    <property type="entry name" value="Metal_resist"/>
</dbReference>
<feature type="compositionally biased region" description="Pro residues" evidence="1">
    <location>
        <begin position="128"/>
        <end position="137"/>
    </location>
</feature>
<evidence type="ECO:0008006" key="3">
    <source>
        <dbReference type="Google" id="ProtNLM"/>
    </source>
</evidence>
<feature type="compositionally biased region" description="Basic and acidic residues" evidence="1">
    <location>
        <begin position="81"/>
        <end position="96"/>
    </location>
</feature>
<name>A0A381N2Z4_9ZZZZ</name>